<evidence type="ECO:0000313" key="15">
    <source>
        <dbReference type="EMBL" id="RBA56624.1"/>
    </source>
</evidence>
<evidence type="ECO:0000256" key="10">
    <source>
        <dbReference type="RuleBase" id="RU003357"/>
    </source>
</evidence>
<keyword evidence="17" id="KW-1185">Reference proteome</keyword>
<dbReference type="PANTHER" id="PTHR30069:SF41">
    <property type="entry name" value="HEME_HEMOPEXIN UTILIZATION PROTEIN C"/>
    <property type="match status" value="1"/>
</dbReference>
<evidence type="ECO:0000313" key="17">
    <source>
        <dbReference type="Proteomes" id="UP000683436"/>
    </source>
</evidence>
<keyword evidence="3 9" id="KW-0813">Transport</keyword>
<dbReference type="AlphaFoldDB" id="A0A365PSW2"/>
<evidence type="ECO:0000256" key="4">
    <source>
        <dbReference type="ARBA" id="ARBA00022452"/>
    </source>
</evidence>
<evidence type="ECO:0000256" key="1">
    <source>
        <dbReference type="ARBA" id="ARBA00004571"/>
    </source>
</evidence>
<evidence type="ECO:0000313" key="16">
    <source>
        <dbReference type="Proteomes" id="UP000252554"/>
    </source>
</evidence>
<evidence type="ECO:0000256" key="6">
    <source>
        <dbReference type="ARBA" id="ARBA00023077"/>
    </source>
</evidence>
<dbReference type="RefSeq" id="WP_128120822.1">
    <property type="nucleotide sequence ID" value="NZ_CP076683.1"/>
</dbReference>
<evidence type="ECO:0000256" key="3">
    <source>
        <dbReference type="ARBA" id="ARBA00022448"/>
    </source>
</evidence>
<accession>A0A365PSW2</accession>
<comment type="subcellular location">
    <subcellularLocation>
        <location evidence="1 9">Cell outer membrane</location>
        <topology evidence="1 9">Multi-pass membrane protein</topology>
    </subcellularLocation>
</comment>
<keyword evidence="8 9" id="KW-0998">Cell outer membrane</keyword>
<dbReference type="InterPro" id="IPR000531">
    <property type="entry name" value="Beta-barrel_TonB"/>
</dbReference>
<dbReference type="InterPro" id="IPR039426">
    <property type="entry name" value="TonB-dep_rcpt-like"/>
</dbReference>
<dbReference type="PANTHER" id="PTHR30069">
    <property type="entry name" value="TONB-DEPENDENT OUTER MEMBRANE RECEPTOR"/>
    <property type="match status" value="1"/>
</dbReference>
<dbReference type="EMBL" id="CP076683">
    <property type="protein sequence ID" value="QWV15788.1"/>
    <property type="molecule type" value="Genomic_DNA"/>
</dbReference>
<dbReference type="EMBL" id="QNTV01000010">
    <property type="protein sequence ID" value="RBA56624.1"/>
    <property type="molecule type" value="Genomic_DNA"/>
</dbReference>
<keyword evidence="6 10" id="KW-0798">TonB box</keyword>
<evidence type="ECO:0000256" key="9">
    <source>
        <dbReference type="PROSITE-ProRule" id="PRU01360"/>
    </source>
</evidence>
<evidence type="ECO:0000259" key="13">
    <source>
        <dbReference type="Pfam" id="PF07715"/>
    </source>
</evidence>
<dbReference type="Proteomes" id="UP000252554">
    <property type="component" value="Unassembled WGS sequence"/>
</dbReference>
<sequence>MQHCPIPLSLLGSLSFAALIVSMPCQAQAQTKEPLELTGSEVIARHVQGDSVEAEQLERYQAADLQDVFEASPEVSVGGGPGVAQKLYLRGLEDTLLNITIDGANQPGQTFHHTGRIGIEPELLKRAEVQPGTGDATAGPGALGGSVRFVTKDPDDLLRAGERVGGLIKGTYFSNAEGYKSSTSLFGRFNDAWSAMAVTTYQDQNDYEDGNGRDVLGTGARQQLGFAKLVGRLTDEQTLRLAYEKRTDEGERSQRPQWIPSGFNPLFPLEAERETLTFNYGWNPLSNDLLDVEVTTYHTSTELQQDGRYGLYIGDTTSAGLDMRNTSELGAHRLTYGVDYRDDRTRLGPDGDRDLDEENGDVLGFYLQDSYQATEKLLLGIGLRYDRYRLDDRDGQDFSDSGFSPNVSLRYQLTPELALLASHAQALRGVQVRDAFKLDASGNDPELDAEKARTNEVGFEYRQGGLELSGRVYDTRVRDAIYDPSGRPNLYVNGGTLQTQGMLLQSAYHWQQLSVGLSYHHNDVELDGEELNVYEHNGLGTTLGDTWTGFADYRATDRLSFGWQGRFVTAVDSLRTGVGTLDKPGYGVHDLYAQWSALSDDRLVFNLTLKNLFDKQYLDHASNEDFENIPGYEGIRSSYEPGRELRLGVALRI</sequence>
<feature type="domain" description="TonB-dependent receptor-like beta-barrel" evidence="12">
    <location>
        <begin position="236"/>
        <end position="612"/>
    </location>
</feature>
<reference evidence="15 16" key="1">
    <citation type="submission" date="2018-06" db="EMBL/GenBank/DDBJ databases">
        <title>Whole genome sequencing of four bacterial strains from South Shetland trench revealing bio-synthetic gene clusters.</title>
        <authorList>
            <person name="Abdel-Mageed W.M."/>
            <person name="Lehri B."/>
            <person name="Jarmusch S.A."/>
            <person name="Miranda K."/>
            <person name="Goodfellow M."/>
            <person name="Jaspars M."/>
            <person name="Karlyshev A.V."/>
        </authorList>
    </citation>
    <scope>NUCLEOTIDE SEQUENCE [LARGE SCALE GENOMIC DNA]</scope>
    <source>
        <strain evidence="15 16">SST2</strain>
    </source>
</reference>
<evidence type="ECO:0000256" key="2">
    <source>
        <dbReference type="ARBA" id="ARBA00009810"/>
    </source>
</evidence>
<evidence type="ECO:0000256" key="7">
    <source>
        <dbReference type="ARBA" id="ARBA00023136"/>
    </source>
</evidence>
<protein>
    <submittedName>
        <fullName evidence="15">TonB-dependent receptor</fullName>
    </submittedName>
</protein>
<evidence type="ECO:0000256" key="11">
    <source>
        <dbReference type="SAM" id="SignalP"/>
    </source>
</evidence>
<dbReference type="InterPro" id="IPR036942">
    <property type="entry name" value="Beta-barrel_TonB_sf"/>
</dbReference>
<evidence type="ECO:0000256" key="8">
    <source>
        <dbReference type="ARBA" id="ARBA00023237"/>
    </source>
</evidence>
<keyword evidence="7 9" id="KW-0472">Membrane</keyword>
<keyword evidence="15" id="KW-0675">Receptor</keyword>
<dbReference type="GO" id="GO:0044718">
    <property type="term" value="P:siderophore transmembrane transport"/>
    <property type="evidence" value="ECO:0007669"/>
    <property type="project" value="TreeGrafter"/>
</dbReference>
<dbReference type="InterPro" id="IPR037066">
    <property type="entry name" value="Plug_dom_sf"/>
</dbReference>
<dbReference type="Proteomes" id="UP000683436">
    <property type="component" value="Chromosome"/>
</dbReference>
<keyword evidence="11" id="KW-0732">Signal</keyword>
<name>A0A365PSW2_9GAMM</name>
<feature type="chain" id="PRO_5016702638" evidence="11">
    <location>
        <begin position="30"/>
        <end position="653"/>
    </location>
</feature>
<keyword evidence="4 9" id="KW-1134">Transmembrane beta strand</keyword>
<gene>
    <name evidence="15" type="ORF">DQ403_14170</name>
    <name evidence="14" type="ORF">KQ248_14705</name>
</gene>
<proteinExistence type="inferred from homology"/>
<dbReference type="SUPFAM" id="SSF56935">
    <property type="entry name" value="Porins"/>
    <property type="match status" value="1"/>
</dbReference>
<dbReference type="GO" id="GO:0015344">
    <property type="term" value="F:siderophore uptake transmembrane transporter activity"/>
    <property type="evidence" value="ECO:0007669"/>
    <property type="project" value="TreeGrafter"/>
</dbReference>
<dbReference type="Gene3D" id="2.40.170.20">
    <property type="entry name" value="TonB-dependent receptor, beta-barrel domain"/>
    <property type="match status" value="1"/>
</dbReference>
<dbReference type="InterPro" id="IPR012910">
    <property type="entry name" value="Plug_dom"/>
</dbReference>
<feature type="domain" description="TonB-dependent receptor plug" evidence="13">
    <location>
        <begin position="51"/>
        <end position="145"/>
    </location>
</feature>
<dbReference type="CDD" id="cd01347">
    <property type="entry name" value="ligand_gated_channel"/>
    <property type="match status" value="1"/>
</dbReference>
<evidence type="ECO:0000256" key="5">
    <source>
        <dbReference type="ARBA" id="ARBA00022692"/>
    </source>
</evidence>
<dbReference type="PROSITE" id="PS52016">
    <property type="entry name" value="TONB_DEPENDENT_REC_3"/>
    <property type="match status" value="1"/>
</dbReference>
<keyword evidence="5 9" id="KW-0812">Transmembrane</keyword>
<evidence type="ECO:0000313" key="14">
    <source>
        <dbReference type="EMBL" id="QWV15788.1"/>
    </source>
</evidence>
<feature type="signal peptide" evidence="11">
    <location>
        <begin position="1"/>
        <end position="29"/>
    </location>
</feature>
<dbReference type="Pfam" id="PF07715">
    <property type="entry name" value="Plug"/>
    <property type="match status" value="1"/>
</dbReference>
<comment type="similarity">
    <text evidence="2 9 10">Belongs to the TonB-dependent receptor family.</text>
</comment>
<organism evidence="15 16">
    <name type="scientific">Stutzerimonas zhaodongensis</name>
    <dbReference type="NCBI Taxonomy" id="1176257"/>
    <lineage>
        <taxon>Bacteria</taxon>
        <taxon>Pseudomonadati</taxon>
        <taxon>Pseudomonadota</taxon>
        <taxon>Gammaproteobacteria</taxon>
        <taxon>Pseudomonadales</taxon>
        <taxon>Pseudomonadaceae</taxon>
        <taxon>Stutzerimonas</taxon>
    </lineage>
</organism>
<reference evidence="14 17" key="2">
    <citation type="submission" date="2021-06" db="EMBL/GenBank/DDBJ databases">
        <title>Microbial metabolic specificity influences pelagic lipid remineralization.</title>
        <authorList>
            <person name="Behrendt L."/>
            <person name="Hunter J.E."/>
            <person name="Alcolombri U."/>
            <person name="Smriga S."/>
            <person name="Mincer T."/>
            <person name="Lowenstein D.P."/>
            <person name="Peaudecerf F.J."/>
            <person name="Fernandez V.I."/>
            <person name="Fredricks H."/>
            <person name="Almblad H."/>
            <person name="Harrison J.J."/>
            <person name="Stocker R."/>
            <person name="Van Mooy B.A.S."/>
        </authorList>
    </citation>
    <scope>NUCLEOTIDE SEQUENCE [LARGE SCALE GENOMIC DNA]</scope>
    <source>
        <strain evidence="14 17">A252</strain>
    </source>
</reference>
<dbReference type="Gene3D" id="2.170.130.10">
    <property type="entry name" value="TonB-dependent receptor, plug domain"/>
    <property type="match status" value="1"/>
</dbReference>
<dbReference type="GO" id="GO:0009279">
    <property type="term" value="C:cell outer membrane"/>
    <property type="evidence" value="ECO:0007669"/>
    <property type="project" value="UniProtKB-SubCell"/>
</dbReference>
<dbReference type="Pfam" id="PF00593">
    <property type="entry name" value="TonB_dep_Rec_b-barrel"/>
    <property type="match status" value="1"/>
</dbReference>
<evidence type="ECO:0000259" key="12">
    <source>
        <dbReference type="Pfam" id="PF00593"/>
    </source>
</evidence>